<organism evidence="2 3">
    <name type="scientific">Streptomyces coryli</name>
    <dbReference type="NCBI Taxonomy" id="1128680"/>
    <lineage>
        <taxon>Bacteria</taxon>
        <taxon>Bacillati</taxon>
        <taxon>Actinomycetota</taxon>
        <taxon>Actinomycetes</taxon>
        <taxon>Kitasatosporales</taxon>
        <taxon>Streptomycetaceae</taxon>
        <taxon>Streptomyces</taxon>
    </lineage>
</organism>
<dbReference type="Proteomes" id="UP000481583">
    <property type="component" value="Unassembled WGS sequence"/>
</dbReference>
<evidence type="ECO:0000313" key="3">
    <source>
        <dbReference type="Proteomes" id="UP000481583"/>
    </source>
</evidence>
<dbReference type="RefSeq" id="WP_165240435.1">
    <property type="nucleotide sequence ID" value="NZ_JAAKZV010000126.1"/>
</dbReference>
<dbReference type="AlphaFoldDB" id="A0A6G4U4N4"/>
<evidence type="ECO:0000256" key="1">
    <source>
        <dbReference type="SAM" id="SignalP"/>
    </source>
</evidence>
<keyword evidence="3" id="KW-1185">Reference proteome</keyword>
<protein>
    <submittedName>
        <fullName evidence="2">Uncharacterized protein</fullName>
    </submittedName>
</protein>
<accession>A0A6G4U4N4</accession>
<keyword evidence="1" id="KW-0732">Signal</keyword>
<name>A0A6G4U4N4_9ACTN</name>
<feature type="signal peptide" evidence="1">
    <location>
        <begin position="1"/>
        <end position="22"/>
    </location>
</feature>
<reference evidence="2 3" key="1">
    <citation type="submission" date="2020-02" db="EMBL/GenBank/DDBJ databases">
        <title>Whole-genome analyses of novel actinobacteria.</title>
        <authorList>
            <person name="Sahin N."/>
        </authorList>
    </citation>
    <scope>NUCLEOTIDE SEQUENCE [LARGE SCALE GENOMIC DNA]</scope>
    <source>
        <strain evidence="2 3">A7024</strain>
    </source>
</reference>
<proteinExistence type="predicted"/>
<dbReference type="EMBL" id="JAAKZV010000126">
    <property type="protein sequence ID" value="NGN67134.1"/>
    <property type="molecule type" value="Genomic_DNA"/>
</dbReference>
<dbReference type="InterPro" id="IPR013783">
    <property type="entry name" value="Ig-like_fold"/>
</dbReference>
<gene>
    <name evidence="2" type="ORF">G5C51_24895</name>
</gene>
<dbReference type="Gene3D" id="2.60.40.10">
    <property type="entry name" value="Immunoglobulins"/>
    <property type="match status" value="1"/>
</dbReference>
<dbReference type="GO" id="GO:0005975">
    <property type="term" value="P:carbohydrate metabolic process"/>
    <property type="evidence" value="ECO:0007669"/>
    <property type="project" value="UniProtKB-ARBA"/>
</dbReference>
<sequence>MRKAVVATLVVLSLGMSVPALAAPAPAAVDAAARLQQPAPAGTQLDVTDARMKVTNLLSITGIAAYLTDSDGTPLAGETIYFESAAGRALGKATTDRNGEVHLDPVEFNLGPGLEDELLEGYTAYYGGSDTYGRSQAHGAIEVAV</sequence>
<comment type="caution">
    <text evidence="2">The sequence shown here is derived from an EMBL/GenBank/DDBJ whole genome shotgun (WGS) entry which is preliminary data.</text>
</comment>
<feature type="chain" id="PRO_5026116003" evidence="1">
    <location>
        <begin position="23"/>
        <end position="145"/>
    </location>
</feature>
<evidence type="ECO:0000313" key="2">
    <source>
        <dbReference type="EMBL" id="NGN67134.1"/>
    </source>
</evidence>